<protein>
    <submittedName>
        <fullName evidence="2">Uncharacterized protein</fullName>
    </submittedName>
</protein>
<proteinExistence type="predicted"/>
<reference evidence="2" key="1">
    <citation type="submission" date="2021-01" db="EMBL/GenBank/DDBJ databases">
        <authorList>
            <person name="Corre E."/>
            <person name="Pelletier E."/>
            <person name="Niang G."/>
            <person name="Scheremetjew M."/>
            <person name="Finn R."/>
            <person name="Kale V."/>
            <person name="Holt S."/>
            <person name="Cochrane G."/>
            <person name="Meng A."/>
            <person name="Brown T."/>
            <person name="Cohen L."/>
        </authorList>
    </citation>
    <scope>NUCLEOTIDE SEQUENCE</scope>
    <source>
        <strain evidence="2">B651</strain>
    </source>
</reference>
<feature type="region of interest" description="Disordered" evidence="1">
    <location>
        <begin position="522"/>
        <end position="612"/>
    </location>
</feature>
<feature type="compositionally biased region" description="Polar residues" evidence="1">
    <location>
        <begin position="350"/>
        <end position="359"/>
    </location>
</feature>
<evidence type="ECO:0000256" key="1">
    <source>
        <dbReference type="SAM" id="MobiDB-lite"/>
    </source>
</evidence>
<sequence>MTSVNNANGRGTEGSGGGGGGVGKKAVHVKWAGKTIALGTFPVAEADEKCARAKALTRAWRSTMRPKPTREWVMQELERLQVRVVSGRVGRNSGEGGGGGEGGRDMDGYHRDDGGLISSMQIGPKDSSAHLSRTDQRSLGVNRRGSITDTLLTVAGAERNMSIGLGGGGSMRDSMGWSSMMGGSSGDPILESMWQQPHRNSSMNLTRSLLLSDQYYDGSSRHSDRAFSLGMMGGGGSNYGAYLGSSTLNDEYPPSSSQGGRFEGPSGKGGGGSGSNRRKSSSPSSPSPPIAPPHRPLVGGGSAAAYEAAREEHYRQLAEKKKKEAAESNKNIDKNSNDGAAMNGNERSFHSTNNQSRNLHNPDMMGVGPPGSGPGLSASARQHYEMLKLHHMNLMNEIRETSMMINLYEQQLLGNSTGGGPGRYGDSSMVGGSSDPMQHLLQQRRFQMDQNSGNGGAQQLSAMRRHSGGGSNGLISSDQEELRRLQTLQMKNDMMLQRRLSDVSLGGYGSFMPRGSDVSFGAGLSGGPPSRMPYHSQVPSMNSGSINGNQGPSTYTKTSDHDREKFPKESRGMKRNIDQSNDNRDEDGNDDPDKKRPAKEMEQTNKKERGDV</sequence>
<feature type="compositionally biased region" description="Polar residues" evidence="1">
    <location>
        <begin position="450"/>
        <end position="461"/>
    </location>
</feature>
<feature type="compositionally biased region" description="Basic and acidic residues" evidence="1">
    <location>
        <begin position="308"/>
        <end position="336"/>
    </location>
</feature>
<feature type="region of interest" description="Disordered" evidence="1">
    <location>
        <begin position="249"/>
        <end position="378"/>
    </location>
</feature>
<feature type="compositionally biased region" description="Basic and acidic residues" evidence="1">
    <location>
        <begin position="558"/>
        <end position="583"/>
    </location>
</feature>
<feature type="compositionally biased region" description="Polar residues" evidence="1">
    <location>
        <begin position="537"/>
        <end position="557"/>
    </location>
</feature>
<feature type="region of interest" description="Disordered" evidence="1">
    <location>
        <begin position="87"/>
        <end position="139"/>
    </location>
</feature>
<evidence type="ECO:0000313" key="2">
    <source>
        <dbReference type="EMBL" id="CAD8574495.1"/>
    </source>
</evidence>
<feature type="compositionally biased region" description="Gly residues" evidence="1">
    <location>
        <begin position="11"/>
        <end position="23"/>
    </location>
</feature>
<feature type="compositionally biased region" description="Basic and acidic residues" evidence="1">
    <location>
        <begin position="102"/>
        <end position="114"/>
    </location>
</feature>
<feature type="compositionally biased region" description="Basic and acidic residues" evidence="1">
    <location>
        <begin position="591"/>
        <end position="612"/>
    </location>
</feature>
<feature type="region of interest" description="Disordered" evidence="1">
    <location>
        <begin position="1"/>
        <end position="24"/>
    </location>
</feature>
<name>A0A7S0PHI8_9STRA</name>
<gene>
    <name evidence="2" type="ORF">LDAN0322_LOCUS640</name>
</gene>
<feature type="region of interest" description="Disordered" evidence="1">
    <location>
        <begin position="450"/>
        <end position="479"/>
    </location>
</feature>
<dbReference type="EMBL" id="HBEU01000965">
    <property type="protein sequence ID" value="CAD8574495.1"/>
    <property type="molecule type" value="Transcribed_RNA"/>
</dbReference>
<feature type="compositionally biased region" description="Pro residues" evidence="1">
    <location>
        <begin position="285"/>
        <end position="295"/>
    </location>
</feature>
<organism evidence="2">
    <name type="scientific">Leptocylindrus aporus</name>
    <dbReference type="NCBI Taxonomy" id="1398097"/>
    <lineage>
        <taxon>Eukaryota</taxon>
        <taxon>Sar</taxon>
        <taxon>Stramenopiles</taxon>
        <taxon>Ochrophyta</taxon>
        <taxon>Bacillariophyta</taxon>
        <taxon>Coscinodiscophyceae</taxon>
        <taxon>Chaetocerotophycidae</taxon>
        <taxon>Leptocylindrales</taxon>
        <taxon>Leptocylindraceae</taxon>
        <taxon>Leptocylindrus</taxon>
    </lineage>
</organism>
<dbReference type="AlphaFoldDB" id="A0A7S0PHI8"/>
<accession>A0A7S0PHI8</accession>